<feature type="signal peptide" evidence="1">
    <location>
        <begin position="1"/>
        <end position="22"/>
    </location>
</feature>
<reference evidence="2 3" key="1">
    <citation type="submission" date="2021-05" db="EMBL/GenBank/DDBJ databases">
        <title>Comparative genomic studies on the polysaccharide-degrading batcterial strains of the Flammeovirga genus.</title>
        <authorList>
            <person name="Zewei F."/>
            <person name="Zheng Z."/>
            <person name="Yu L."/>
            <person name="Ruyue G."/>
            <person name="Yanhong M."/>
            <person name="Yuanyuan C."/>
            <person name="Jingyan G."/>
            <person name="Wenjun H."/>
        </authorList>
    </citation>
    <scope>NUCLEOTIDE SEQUENCE [LARGE SCALE GENOMIC DNA]</scope>
    <source>
        <strain evidence="2 3">NBRC:100898</strain>
    </source>
</reference>
<proteinExistence type="predicted"/>
<keyword evidence="3" id="KW-1185">Reference proteome</keyword>
<dbReference type="RefSeq" id="WP_169665522.1">
    <property type="nucleotide sequence ID" value="NZ_CP076133.1"/>
</dbReference>
<organism evidence="2 3">
    <name type="scientific">Flammeovirga yaeyamensis</name>
    <dbReference type="NCBI Taxonomy" id="367791"/>
    <lineage>
        <taxon>Bacteria</taxon>
        <taxon>Pseudomonadati</taxon>
        <taxon>Bacteroidota</taxon>
        <taxon>Cytophagia</taxon>
        <taxon>Cytophagales</taxon>
        <taxon>Flammeovirgaceae</taxon>
        <taxon>Flammeovirga</taxon>
    </lineage>
</organism>
<sequence>MSKCFSCLSVLLLLFLGCQTIAQNRTEESIQTRFDTPEGYKRVVLKSNTFASYLRHLPLKEKGAPILDFTGQPIPNQNAHMGVIDVSVGSKDLQQCADAAIRLRAEYLWKEKEFDKINFHFTSGHLYKWNDHKKGMRPVVNGNKVSFVKKATFDDSYKNFKNYLNWVYIYAGSISVNKEMDKVTTNQEIKIGDLIVTPGSPGHVVIIVDQAKNDRGESIYLIAEGYTPAQSIHIIKNTNSPSLKGWYKINNNAETITERYPFYTTNVRRFKD</sequence>
<accession>A0AAX1NAX1</accession>
<dbReference type="KEGG" id="fya:KMW28_27420"/>
<dbReference type="Pfam" id="PF16138">
    <property type="entry name" value="DUF4846"/>
    <property type="match status" value="1"/>
</dbReference>
<protein>
    <submittedName>
        <fullName evidence="2">DUF4846 domain-containing protein</fullName>
    </submittedName>
</protein>
<gene>
    <name evidence="2" type="ORF">KMW28_27420</name>
</gene>
<dbReference type="AlphaFoldDB" id="A0AAX1NAX1"/>
<feature type="chain" id="PRO_5043668034" evidence="1">
    <location>
        <begin position="23"/>
        <end position="272"/>
    </location>
</feature>
<dbReference type="EMBL" id="CP076133">
    <property type="protein sequence ID" value="QWG04632.1"/>
    <property type="molecule type" value="Genomic_DNA"/>
</dbReference>
<dbReference type="PROSITE" id="PS51257">
    <property type="entry name" value="PROKAR_LIPOPROTEIN"/>
    <property type="match status" value="1"/>
</dbReference>
<evidence type="ECO:0000256" key="1">
    <source>
        <dbReference type="SAM" id="SignalP"/>
    </source>
</evidence>
<keyword evidence="1" id="KW-0732">Signal</keyword>
<evidence type="ECO:0000313" key="3">
    <source>
        <dbReference type="Proteomes" id="UP000678679"/>
    </source>
</evidence>
<dbReference type="InterPro" id="IPR032315">
    <property type="entry name" value="DUF4846"/>
</dbReference>
<name>A0AAX1NAX1_9BACT</name>
<dbReference type="Proteomes" id="UP000678679">
    <property type="component" value="Chromosome 2"/>
</dbReference>
<evidence type="ECO:0000313" key="2">
    <source>
        <dbReference type="EMBL" id="QWG04632.1"/>
    </source>
</evidence>